<dbReference type="AlphaFoldDB" id="A0A1T4M7B3"/>
<sequence length="146" mass="16339">MKSVAVSRVVYSMGAVVLRYYLANFAEQTGKVIMIAPANQGSDLVSIVPKRPFSLILGEAMFQLKKNGVWMNGLPYLKKDTFIFMGNRSNNFLYSLFIKGEDDGMIAVESAKMSDVSFQIVHGENHVSILKNKKVISEIEKILEDK</sequence>
<dbReference type="PANTHER" id="PTHR37946">
    <property type="entry name" value="SLL1969 PROTEIN"/>
    <property type="match status" value="1"/>
</dbReference>
<dbReference type="Gene3D" id="3.40.50.1820">
    <property type="entry name" value="alpha/beta hydrolase"/>
    <property type="match status" value="1"/>
</dbReference>
<evidence type="ECO:0000313" key="1">
    <source>
        <dbReference type="EMBL" id="SJZ62889.1"/>
    </source>
</evidence>
<name>A0A1T4M7B3_9ENTE</name>
<dbReference type="PANTHER" id="PTHR37946:SF1">
    <property type="entry name" value="SLL1969 PROTEIN"/>
    <property type="match status" value="1"/>
</dbReference>
<accession>A0A1T4M7B3</accession>
<dbReference type="Proteomes" id="UP000190328">
    <property type="component" value="Unassembled WGS sequence"/>
</dbReference>
<dbReference type="RefSeq" id="WP_078806910.1">
    <property type="nucleotide sequence ID" value="NZ_FUXI01000008.1"/>
</dbReference>
<dbReference type="OrthoDB" id="9806902at2"/>
<dbReference type="EMBL" id="FUXI01000008">
    <property type="protein sequence ID" value="SJZ62889.1"/>
    <property type="molecule type" value="Genomic_DNA"/>
</dbReference>
<reference evidence="2" key="1">
    <citation type="submission" date="2017-02" db="EMBL/GenBank/DDBJ databases">
        <authorList>
            <person name="Varghese N."/>
            <person name="Submissions S."/>
        </authorList>
    </citation>
    <scope>NUCLEOTIDE SEQUENCE [LARGE SCALE GENOMIC DNA]</scope>
    <source>
        <strain evidence="2">ATCC BAA-1030</strain>
    </source>
</reference>
<dbReference type="InterPro" id="IPR029058">
    <property type="entry name" value="AB_hydrolase_fold"/>
</dbReference>
<protein>
    <submittedName>
        <fullName evidence="1">Triacylglycerol lipase</fullName>
    </submittedName>
</protein>
<evidence type="ECO:0000313" key="2">
    <source>
        <dbReference type="Proteomes" id="UP000190328"/>
    </source>
</evidence>
<organism evidence="1 2">
    <name type="scientific">Pilibacter termitis</name>
    <dbReference type="NCBI Taxonomy" id="263852"/>
    <lineage>
        <taxon>Bacteria</taxon>
        <taxon>Bacillati</taxon>
        <taxon>Bacillota</taxon>
        <taxon>Bacilli</taxon>
        <taxon>Lactobacillales</taxon>
        <taxon>Enterococcaceae</taxon>
        <taxon>Pilibacter</taxon>
    </lineage>
</organism>
<proteinExistence type="predicted"/>
<dbReference type="SUPFAM" id="SSF53474">
    <property type="entry name" value="alpha/beta-Hydrolases"/>
    <property type="match status" value="1"/>
</dbReference>
<gene>
    <name evidence="1" type="ORF">SAMN02745116_00985</name>
</gene>
<dbReference type="STRING" id="263852.SAMN02745116_00985"/>
<keyword evidence="2" id="KW-1185">Reference proteome</keyword>